<reference evidence="3" key="1">
    <citation type="submission" date="2015-09" db="EMBL/GenBank/DDBJ databases">
        <authorList>
            <person name="Daims H."/>
        </authorList>
    </citation>
    <scope>NUCLEOTIDE SEQUENCE [LARGE SCALE GENOMIC DNA]</scope>
</reference>
<proteinExistence type="predicted"/>
<dbReference type="KEGG" id="nio:NITINOP_2098"/>
<keyword evidence="1" id="KW-1133">Transmembrane helix</keyword>
<feature type="transmembrane region" description="Helical" evidence="1">
    <location>
        <begin position="77"/>
        <end position="96"/>
    </location>
</feature>
<keyword evidence="1" id="KW-0472">Membrane</keyword>
<sequence>MSDNVTCPSCNAEGTKRLSDVIRQEAIEGVRGGMAEQYNPPRQPWGYVQGFLLAIPINVGIILGFGTPGGSENEKAVLDLITTIGFLGVWIGYGTWRNKSYKKKLEEWKNIVAAKLHCLKCGHVFEG</sequence>
<accession>A0A0S4KVA9</accession>
<dbReference type="Proteomes" id="UP000066284">
    <property type="component" value="Chromosome 1"/>
</dbReference>
<evidence type="ECO:0000256" key="1">
    <source>
        <dbReference type="SAM" id="Phobius"/>
    </source>
</evidence>
<keyword evidence="3" id="KW-1185">Reference proteome</keyword>
<evidence type="ECO:0000313" key="2">
    <source>
        <dbReference type="EMBL" id="CUQ67070.1"/>
    </source>
</evidence>
<name>A0A0S4KVA9_9BACT</name>
<keyword evidence="1" id="KW-0812">Transmembrane</keyword>
<feature type="transmembrane region" description="Helical" evidence="1">
    <location>
        <begin position="44"/>
        <end position="65"/>
    </location>
</feature>
<dbReference type="RefSeq" id="WP_062485134.1">
    <property type="nucleotide sequence ID" value="NZ_LN885086.1"/>
</dbReference>
<dbReference type="AlphaFoldDB" id="A0A0S4KVA9"/>
<organism evidence="2 3">
    <name type="scientific">Candidatus Nitrospira inopinata</name>
    <dbReference type="NCBI Taxonomy" id="1715989"/>
    <lineage>
        <taxon>Bacteria</taxon>
        <taxon>Pseudomonadati</taxon>
        <taxon>Nitrospirota</taxon>
        <taxon>Nitrospiria</taxon>
        <taxon>Nitrospirales</taxon>
        <taxon>Nitrospiraceae</taxon>
        <taxon>Nitrospira</taxon>
    </lineage>
</organism>
<protein>
    <submittedName>
        <fullName evidence="2">Uncharacterized protein</fullName>
    </submittedName>
</protein>
<dbReference type="OrthoDB" id="9797713at2"/>
<gene>
    <name evidence="2" type="ORF">NITINOP_2098</name>
</gene>
<dbReference type="EMBL" id="LN885086">
    <property type="protein sequence ID" value="CUQ67070.1"/>
    <property type="molecule type" value="Genomic_DNA"/>
</dbReference>
<dbReference type="STRING" id="1715989.NITINOP_2098"/>
<evidence type="ECO:0000313" key="3">
    <source>
        <dbReference type="Proteomes" id="UP000066284"/>
    </source>
</evidence>